<organism evidence="2 3">
    <name type="scientific">Solilutibacter pythonis</name>
    <dbReference type="NCBI Taxonomy" id="2483112"/>
    <lineage>
        <taxon>Bacteria</taxon>
        <taxon>Pseudomonadati</taxon>
        <taxon>Pseudomonadota</taxon>
        <taxon>Gammaproteobacteria</taxon>
        <taxon>Lysobacterales</taxon>
        <taxon>Lysobacteraceae</taxon>
        <taxon>Solilutibacter</taxon>
    </lineage>
</organism>
<dbReference type="OrthoDB" id="9855665at2"/>
<gene>
    <name evidence="2" type="ORF">EBB59_01510</name>
</gene>
<protein>
    <submittedName>
        <fullName evidence="2">Uncharacterized protein</fullName>
    </submittedName>
</protein>
<evidence type="ECO:0000256" key="1">
    <source>
        <dbReference type="SAM" id="Phobius"/>
    </source>
</evidence>
<dbReference type="Proteomes" id="UP000275012">
    <property type="component" value="Unassembled WGS sequence"/>
</dbReference>
<feature type="transmembrane region" description="Helical" evidence="1">
    <location>
        <begin position="67"/>
        <end position="92"/>
    </location>
</feature>
<keyword evidence="3" id="KW-1185">Reference proteome</keyword>
<proteinExistence type="predicted"/>
<keyword evidence="1" id="KW-1133">Transmembrane helix</keyword>
<comment type="caution">
    <text evidence="2">The sequence shown here is derived from an EMBL/GenBank/DDBJ whole genome shotgun (WGS) entry which is preliminary data.</text>
</comment>
<dbReference type="AlphaFoldDB" id="A0A3M2HXF2"/>
<accession>A0A3M2HXF2</accession>
<feature type="transmembrane region" description="Helical" evidence="1">
    <location>
        <begin position="33"/>
        <end position="55"/>
    </location>
</feature>
<dbReference type="EMBL" id="RFLY01000002">
    <property type="protein sequence ID" value="RMH94401.1"/>
    <property type="molecule type" value="Genomic_DNA"/>
</dbReference>
<evidence type="ECO:0000313" key="2">
    <source>
        <dbReference type="EMBL" id="RMH94401.1"/>
    </source>
</evidence>
<keyword evidence="1" id="KW-0472">Membrane</keyword>
<sequence length="106" mass="11888">MNDPHRHDRQGEQPTKRKPFKARAFKDLKAWQLAVLGGLGVFASSLTAYFLAQIWPLYVEAIGSNEALSWLGLVVSAYLGMIASAAFLFTAVSKRCGELLYRRHFD</sequence>
<keyword evidence="1" id="KW-0812">Transmembrane</keyword>
<reference evidence="2 3" key="1">
    <citation type="submission" date="2018-10" db="EMBL/GenBank/DDBJ databases">
        <title>Proposal of Lysobacter pythonis sp. nov. isolated from royal pythons (Python regius).</title>
        <authorList>
            <person name="Hans-Juergen B."/>
            <person name="Huptas C."/>
            <person name="Sandra B."/>
            <person name="Igor L."/>
            <person name="Joachim S."/>
            <person name="Siegfried S."/>
            <person name="Mareike W."/>
            <person name="Peter K."/>
        </authorList>
    </citation>
    <scope>NUCLEOTIDE SEQUENCE [LARGE SCALE GENOMIC DNA]</scope>
    <source>
        <strain evidence="2 3">4284/11</strain>
    </source>
</reference>
<dbReference type="RefSeq" id="WP_122100396.1">
    <property type="nucleotide sequence ID" value="NZ_RFLY01000002.1"/>
</dbReference>
<dbReference type="SUPFAM" id="SSF103473">
    <property type="entry name" value="MFS general substrate transporter"/>
    <property type="match status" value="1"/>
</dbReference>
<dbReference type="InterPro" id="IPR036259">
    <property type="entry name" value="MFS_trans_sf"/>
</dbReference>
<evidence type="ECO:0000313" key="3">
    <source>
        <dbReference type="Proteomes" id="UP000275012"/>
    </source>
</evidence>
<name>A0A3M2HXF2_9GAMM</name>